<feature type="transmembrane region" description="Helical" evidence="1">
    <location>
        <begin position="24"/>
        <end position="42"/>
    </location>
</feature>
<evidence type="ECO:0000313" key="3">
    <source>
        <dbReference type="Proteomes" id="UP000321574"/>
    </source>
</evidence>
<dbReference type="EMBL" id="VDUW01000004">
    <property type="protein sequence ID" value="TXL65123.1"/>
    <property type="molecule type" value="Genomic_DNA"/>
</dbReference>
<keyword evidence="1" id="KW-0812">Transmembrane</keyword>
<evidence type="ECO:0000313" key="2">
    <source>
        <dbReference type="EMBL" id="TXL65123.1"/>
    </source>
</evidence>
<feature type="transmembrane region" description="Helical" evidence="1">
    <location>
        <begin position="132"/>
        <end position="150"/>
    </location>
</feature>
<organism evidence="2 3">
    <name type="scientific">Cerasibacillus terrae</name>
    <dbReference type="NCBI Taxonomy" id="2498845"/>
    <lineage>
        <taxon>Bacteria</taxon>
        <taxon>Bacillati</taxon>
        <taxon>Bacillota</taxon>
        <taxon>Bacilli</taxon>
        <taxon>Bacillales</taxon>
        <taxon>Bacillaceae</taxon>
        <taxon>Cerasibacillus</taxon>
    </lineage>
</organism>
<sequence length="204" mass="24006">MYFITLIILPFLLKQLNPENMDETFILTIITLTITVLAAVEIPRLMESGIIRTIFLSNIARSHFYRSQSLKYVVIFILSYLIGMTSLKIAFLDNVSWKWILERFWVYFIITVVYMLFAQWISIIFQRTVESLMSCLLLLYVATPVLNSYFKAAEFYQKLPFLYLEPKNMLTLDIVSIWYSSLLLIFCGAVFLYLGIRKVKRLEV</sequence>
<dbReference type="AlphaFoldDB" id="A0A5C8NVF9"/>
<keyword evidence="1" id="KW-0472">Membrane</keyword>
<comment type="caution">
    <text evidence="2">The sequence shown here is derived from an EMBL/GenBank/DDBJ whole genome shotgun (WGS) entry which is preliminary data.</text>
</comment>
<proteinExistence type="predicted"/>
<keyword evidence="3" id="KW-1185">Reference proteome</keyword>
<dbReference type="OrthoDB" id="9858657at2"/>
<evidence type="ECO:0000256" key="1">
    <source>
        <dbReference type="SAM" id="Phobius"/>
    </source>
</evidence>
<protein>
    <submittedName>
        <fullName evidence="2">Uncharacterized protein</fullName>
    </submittedName>
</protein>
<name>A0A5C8NVF9_9BACI</name>
<dbReference type="Proteomes" id="UP000321574">
    <property type="component" value="Unassembled WGS sequence"/>
</dbReference>
<feature type="transmembrane region" description="Helical" evidence="1">
    <location>
        <begin position="104"/>
        <end position="125"/>
    </location>
</feature>
<feature type="transmembrane region" description="Helical" evidence="1">
    <location>
        <begin position="170"/>
        <end position="194"/>
    </location>
</feature>
<feature type="transmembrane region" description="Helical" evidence="1">
    <location>
        <begin position="70"/>
        <end position="92"/>
    </location>
</feature>
<reference evidence="2 3" key="1">
    <citation type="submission" date="2019-06" db="EMBL/GenBank/DDBJ databases">
        <title>Cerasibacillus sp. nov., isolated from maize field.</title>
        <authorList>
            <person name="Lin S.-Y."/>
            <person name="Tsai C.-F."/>
            <person name="Young C.-C."/>
        </authorList>
    </citation>
    <scope>NUCLEOTIDE SEQUENCE [LARGE SCALE GENOMIC DNA]</scope>
    <source>
        <strain evidence="2 3">CC-CFT480</strain>
    </source>
</reference>
<accession>A0A5C8NVF9</accession>
<keyword evidence="1" id="KW-1133">Transmembrane helix</keyword>
<gene>
    <name evidence="2" type="ORF">FHP05_08285</name>
</gene>
<dbReference type="RefSeq" id="WP_147666973.1">
    <property type="nucleotide sequence ID" value="NZ_VDUW01000004.1"/>
</dbReference>